<proteinExistence type="inferred from homology"/>
<sequence>MVRITEELVRKRAEHNEGEIFSLEELSLHQQNLERIENLDKWCRELKILYLQNNLIPRIENVSRLKKLEYLNLALNNVEKVENLEGCESLKKLDLTVNFVGYLTSIESLIGLYSLEELFLTGNPCTEYPNYREYVVATLPQLRTLDGTEITKSERIVALQKLEQIRPGIEEAQQKFALKRVKEKREAEVRKREHETKLAACEGDIDSVVSEFWKETVPFTPESRIETHEYTELQEKARHKNEDKKDPIPKRPKIRFFSNDGRPYNINEPKINFSLQEKEVNGDECYVLDVAIYRHMDTSLVDCDVQPNYVRITIRGKVLQLAMPEEVKADLSVARRSQTSGHLVITMPKASQHIRATATCEETVKNDKVAFTKRSGDSLPLTNRNHGESTTNKQLSTPSQPSSALLELEGPRPQQPNWKTIVHDSANEKEPKKRTRSNVCQKVTESNAEPFERPNSPDFVDCPDVPPLI</sequence>
<dbReference type="InterPro" id="IPR032675">
    <property type="entry name" value="LRR_dom_sf"/>
</dbReference>
<dbReference type="SUPFAM" id="SSF52058">
    <property type="entry name" value="L domain-like"/>
    <property type="match status" value="1"/>
</dbReference>
<protein>
    <recommendedName>
        <fullName evidence="11">U2A'/phosphoprotein 32 family A C-terminal domain-containing protein</fullName>
    </recommendedName>
</protein>
<evidence type="ECO:0000256" key="3">
    <source>
        <dbReference type="ARBA" id="ARBA00022490"/>
    </source>
</evidence>
<keyword evidence="4" id="KW-0433">Leucine-rich repeat</keyword>
<evidence type="ECO:0000256" key="1">
    <source>
        <dbReference type="ARBA" id="ARBA00004138"/>
    </source>
</evidence>
<evidence type="ECO:0000313" key="12">
    <source>
        <dbReference type="EMBL" id="CAL5136012.1"/>
    </source>
</evidence>
<evidence type="ECO:0000256" key="6">
    <source>
        <dbReference type="ARBA" id="ARBA00023054"/>
    </source>
</evidence>
<keyword evidence="8" id="KW-0966">Cell projection</keyword>
<evidence type="ECO:0000256" key="7">
    <source>
        <dbReference type="ARBA" id="ARBA00023069"/>
    </source>
</evidence>
<dbReference type="InterPro" id="IPR003603">
    <property type="entry name" value="U2A'_phosphoprotein32A_C"/>
</dbReference>
<evidence type="ECO:0000313" key="13">
    <source>
        <dbReference type="Proteomes" id="UP001497525"/>
    </source>
</evidence>
<feature type="domain" description="U2A'/phosphoprotein 32 family A C-terminal" evidence="11">
    <location>
        <begin position="128"/>
        <end position="146"/>
    </location>
</feature>
<evidence type="ECO:0000256" key="2">
    <source>
        <dbReference type="ARBA" id="ARBA00004496"/>
    </source>
</evidence>
<keyword evidence="6" id="KW-0175">Coiled coil</keyword>
<gene>
    <name evidence="12" type="ORF">CDAUBV1_LOCUS10112</name>
</gene>
<reference evidence="12" key="1">
    <citation type="submission" date="2024-06" db="EMBL/GenBank/DDBJ databases">
        <authorList>
            <person name="Liu X."/>
            <person name="Lenzi L."/>
            <person name="Haldenby T S."/>
            <person name="Uol C."/>
        </authorList>
    </citation>
    <scope>NUCLEOTIDE SEQUENCE</scope>
</reference>
<keyword evidence="5" id="KW-0677">Repeat</keyword>
<dbReference type="SMART" id="SM00446">
    <property type="entry name" value="LRRcap"/>
    <property type="match status" value="1"/>
</dbReference>
<dbReference type="SMART" id="SM00365">
    <property type="entry name" value="LRR_SD22"/>
    <property type="match status" value="3"/>
</dbReference>
<dbReference type="EMBL" id="CAXLJL010000279">
    <property type="protein sequence ID" value="CAL5136012.1"/>
    <property type="molecule type" value="Genomic_DNA"/>
</dbReference>
<dbReference type="PANTHER" id="PTHR18849">
    <property type="entry name" value="LEUCINE RICH REPEAT PROTEIN"/>
    <property type="match status" value="1"/>
</dbReference>
<dbReference type="PANTHER" id="PTHR18849:SF0">
    <property type="entry name" value="CILIA- AND FLAGELLA-ASSOCIATED PROTEIN 410-RELATED"/>
    <property type="match status" value="1"/>
</dbReference>
<keyword evidence="7" id="KW-0969">Cilium</keyword>
<dbReference type="Pfam" id="PF23602">
    <property type="entry name" value="CS_DNAAF11_C"/>
    <property type="match status" value="1"/>
</dbReference>
<feature type="region of interest" description="Disordered" evidence="10">
    <location>
        <begin position="232"/>
        <end position="254"/>
    </location>
</feature>
<evidence type="ECO:0000259" key="11">
    <source>
        <dbReference type="SMART" id="SM00446"/>
    </source>
</evidence>
<evidence type="ECO:0000256" key="10">
    <source>
        <dbReference type="SAM" id="MobiDB-lite"/>
    </source>
</evidence>
<dbReference type="Pfam" id="PF14580">
    <property type="entry name" value="LRR_9"/>
    <property type="match status" value="1"/>
</dbReference>
<dbReference type="AlphaFoldDB" id="A0AAV2TKQ3"/>
<dbReference type="InterPro" id="IPR056496">
    <property type="entry name" value="CS_DNAAF11_C"/>
</dbReference>
<evidence type="ECO:0000256" key="5">
    <source>
        <dbReference type="ARBA" id="ARBA00022737"/>
    </source>
</evidence>
<feature type="compositionally biased region" description="Polar residues" evidence="10">
    <location>
        <begin position="437"/>
        <end position="447"/>
    </location>
</feature>
<comment type="subcellular location">
    <subcellularLocation>
        <location evidence="1">Cell projection</location>
        <location evidence="1">Cilium</location>
    </subcellularLocation>
    <subcellularLocation>
        <location evidence="2">Cytoplasm</location>
    </subcellularLocation>
</comment>
<evidence type="ECO:0000256" key="8">
    <source>
        <dbReference type="ARBA" id="ARBA00023273"/>
    </source>
</evidence>
<dbReference type="PROSITE" id="PS51450">
    <property type="entry name" value="LRR"/>
    <property type="match status" value="3"/>
</dbReference>
<dbReference type="Gene3D" id="3.80.10.10">
    <property type="entry name" value="Ribonuclease Inhibitor"/>
    <property type="match status" value="1"/>
</dbReference>
<dbReference type="GO" id="GO:0036158">
    <property type="term" value="P:outer dynein arm assembly"/>
    <property type="evidence" value="ECO:0007669"/>
    <property type="project" value="TreeGrafter"/>
</dbReference>
<dbReference type="GO" id="GO:0005929">
    <property type="term" value="C:cilium"/>
    <property type="evidence" value="ECO:0007669"/>
    <property type="project" value="UniProtKB-SubCell"/>
</dbReference>
<feature type="compositionally biased region" description="Basic and acidic residues" evidence="10">
    <location>
        <begin position="232"/>
        <end position="249"/>
    </location>
</feature>
<dbReference type="Proteomes" id="UP001497525">
    <property type="component" value="Unassembled WGS sequence"/>
</dbReference>
<organism evidence="12 13">
    <name type="scientific">Calicophoron daubneyi</name>
    <name type="common">Rumen fluke</name>
    <name type="synonym">Paramphistomum daubneyi</name>
    <dbReference type="NCBI Taxonomy" id="300641"/>
    <lineage>
        <taxon>Eukaryota</taxon>
        <taxon>Metazoa</taxon>
        <taxon>Spiralia</taxon>
        <taxon>Lophotrochozoa</taxon>
        <taxon>Platyhelminthes</taxon>
        <taxon>Trematoda</taxon>
        <taxon>Digenea</taxon>
        <taxon>Plagiorchiida</taxon>
        <taxon>Pronocephalata</taxon>
        <taxon>Paramphistomoidea</taxon>
        <taxon>Paramphistomidae</taxon>
        <taxon>Calicophoron</taxon>
    </lineage>
</organism>
<keyword evidence="3" id="KW-0963">Cytoplasm</keyword>
<feature type="compositionally biased region" description="Polar residues" evidence="10">
    <location>
        <begin position="380"/>
        <end position="403"/>
    </location>
</feature>
<evidence type="ECO:0000256" key="4">
    <source>
        <dbReference type="ARBA" id="ARBA00022614"/>
    </source>
</evidence>
<dbReference type="InterPro" id="IPR001611">
    <property type="entry name" value="Leu-rich_rpt"/>
</dbReference>
<accession>A0AAV2TKQ3</accession>
<comment type="caution">
    <text evidence="12">The sequence shown here is derived from an EMBL/GenBank/DDBJ whole genome shotgun (WGS) entry which is preliminary data.</text>
</comment>
<comment type="similarity">
    <text evidence="9">Belongs to the tilB family.</text>
</comment>
<dbReference type="GO" id="GO:0005737">
    <property type="term" value="C:cytoplasm"/>
    <property type="evidence" value="ECO:0007669"/>
    <property type="project" value="UniProtKB-SubCell"/>
</dbReference>
<dbReference type="FunFam" id="3.80.10.10:FF:000052">
    <property type="entry name" value="Leucine rich repeat containing 6"/>
    <property type="match status" value="1"/>
</dbReference>
<feature type="compositionally biased region" description="Basic and acidic residues" evidence="10">
    <location>
        <begin position="421"/>
        <end position="431"/>
    </location>
</feature>
<feature type="region of interest" description="Disordered" evidence="10">
    <location>
        <begin position="371"/>
        <end position="469"/>
    </location>
</feature>
<name>A0AAV2TKQ3_CALDB</name>
<evidence type="ECO:0000256" key="9">
    <source>
        <dbReference type="ARBA" id="ARBA00049982"/>
    </source>
</evidence>